<dbReference type="InterPro" id="IPR002725">
    <property type="entry name" value="YgjP-like_metallopeptidase"/>
</dbReference>
<dbReference type="Gene3D" id="3.30.2010.10">
    <property type="entry name" value="Metalloproteases ('zincins'), catalytic domain"/>
    <property type="match status" value="1"/>
</dbReference>
<gene>
    <name evidence="2" type="ORF">APY94_00070</name>
</gene>
<organism evidence="2 3">
    <name type="scientific">Thermococcus celericrescens</name>
    <dbReference type="NCBI Taxonomy" id="227598"/>
    <lineage>
        <taxon>Archaea</taxon>
        <taxon>Methanobacteriati</taxon>
        <taxon>Methanobacteriota</taxon>
        <taxon>Thermococci</taxon>
        <taxon>Thermococcales</taxon>
        <taxon>Thermococcaceae</taxon>
        <taxon>Thermococcus</taxon>
    </lineage>
</organism>
<dbReference type="CDD" id="cd07344">
    <property type="entry name" value="M48_yhfN_like"/>
    <property type="match status" value="1"/>
</dbReference>
<dbReference type="EMBL" id="LLYW01000001">
    <property type="protein sequence ID" value="KUH34808.1"/>
    <property type="molecule type" value="Genomic_DNA"/>
</dbReference>
<evidence type="ECO:0000259" key="1">
    <source>
        <dbReference type="Pfam" id="PF01863"/>
    </source>
</evidence>
<comment type="caution">
    <text evidence="2">The sequence shown here is derived from an EMBL/GenBank/DDBJ whole genome shotgun (WGS) entry which is preliminary data.</text>
</comment>
<name>A0A124EBP3_9EURY</name>
<dbReference type="Proteomes" id="UP000053462">
    <property type="component" value="Unassembled WGS sequence"/>
</dbReference>
<dbReference type="Pfam" id="PF01863">
    <property type="entry name" value="YgjP-like"/>
    <property type="match status" value="1"/>
</dbReference>
<proteinExistence type="predicted"/>
<dbReference type="AlphaFoldDB" id="A0A124EBP3"/>
<accession>A0A124EBP3</accession>
<evidence type="ECO:0000313" key="2">
    <source>
        <dbReference type="EMBL" id="KUH34808.1"/>
    </source>
</evidence>
<reference evidence="2 3" key="1">
    <citation type="submission" date="2015-10" db="EMBL/GenBank/DDBJ databases">
        <title>Draft genome sequence of Thermococcus celericrescens strain DSM 17994.</title>
        <authorList>
            <person name="Hong S.-J."/>
            <person name="Park C.-E."/>
            <person name="Shin J.-H."/>
        </authorList>
    </citation>
    <scope>NUCLEOTIDE SEQUENCE [LARGE SCALE GENOMIC DNA]</scope>
    <source>
        <strain evidence="2 3">DSM 17994</strain>
    </source>
</reference>
<feature type="domain" description="YgjP-like metallopeptidase" evidence="1">
    <location>
        <begin position="2"/>
        <end position="90"/>
    </location>
</feature>
<keyword evidence="3" id="KW-1185">Reference proteome</keyword>
<dbReference type="STRING" id="227598.APY94_00070"/>
<protein>
    <recommendedName>
        <fullName evidence="1">YgjP-like metallopeptidase domain-containing protein</fullName>
    </recommendedName>
</protein>
<sequence length="105" mass="12196">MLDELLQQAKDLLGCQRQVRVKVRPLKTSIARVSFKYGTITVDPSVLELDEEEILYVLVHELAHLKAETTYHSSAFWEEVGKVFPENKARELEDSIMTKLHRRMV</sequence>
<evidence type="ECO:0000313" key="3">
    <source>
        <dbReference type="Proteomes" id="UP000053462"/>
    </source>
</evidence>